<evidence type="ECO:0000313" key="2">
    <source>
        <dbReference type="Proteomes" id="UP000183529"/>
    </source>
</evidence>
<dbReference type="RefSeq" id="WP_074983577.1">
    <property type="nucleotide sequence ID" value="NZ_CADFGN010000008.1"/>
</dbReference>
<evidence type="ECO:0000313" key="1">
    <source>
        <dbReference type="EMBL" id="SEJ68111.1"/>
    </source>
</evidence>
<comment type="caution">
    <text evidence="1">The sequence shown here is derived from an EMBL/GenBank/DDBJ whole genome shotgun (WGS) entry which is preliminary data.</text>
</comment>
<organism evidence="1 2">
    <name type="scientific">Paraburkholderia tropica</name>
    <dbReference type="NCBI Taxonomy" id="92647"/>
    <lineage>
        <taxon>Bacteria</taxon>
        <taxon>Pseudomonadati</taxon>
        <taxon>Pseudomonadota</taxon>
        <taxon>Betaproteobacteria</taxon>
        <taxon>Burkholderiales</taxon>
        <taxon>Burkholderiaceae</taxon>
        <taxon>Paraburkholderia</taxon>
    </lineage>
</organism>
<proteinExistence type="predicted"/>
<protein>
    <submittedName>
        <fullName evidence="1">Uncharacterized protein</fullName>
    </submittedName>
</protein>
<sequence>MCAICEFKIDFSIGHPLALSVAVATRKAIEAGLVDEVEADEGALAAARKRMSAVDALNRLQARIESGHAADDLLALPDFYVLLIENDTWGFFHATTDGFDPDIVPDMPDVTATDDAKRSSVIVTSETALRAWLSGSFDISHALEASLFLVDAPDASASSLKRMLVVADTSATVV</sequence>
<gene>
    <name evidence="1" type="ORF">SAMN05216550_107149</name>
</gene>
<reference evidence="1 2" key="1">
    <citation type="submission" date="2016-10" db="EMBL/GenBank/DDBJ databases">
        <authorList>
            <person name="Varghese N."/>
            <person name="Submissions S."/>
        </authorList>
    </citation>
    <scope>NUCLEOTIDE SEQUENCE [LARGE SCALE GENOMIC DNA]</scope>
    <source>
        <strain evidence="1 2">LMG 22274</strain>
    </source>
</reference>
<name>A0AAQ1GFM1_9BURK</name>
<accession>A0AAQ1GFM1</accession>
<dbReference type="AlphaFoldDB" id="A0AAQ1GFM1"/>
<dbReference type="Proteomes" id="UP000183529">
    <property type="component" value="Unassembled WGS sequence"/>
</dbReference>
<dbReference type="EMBL" id="FNZM01000007">
    <property type="protein sequence ID" value="SEJ68111.1"/>
    <property type="molecule type" value="Genomic_DNA"/>
</dbReference>